<reference evidence="2" key="1">
    <citation type="journal article" date="2019" name="Int. J. Syst. Evol. Microbiol.">
        <title>The Global Catalogue of Microorganisms (GCM) 10K type strain sequencing project: providing services to taxonomists for standard genome sequencing and annotation.</title>
        <authorList>
            <consortium name="The Broad Institute Genomics Platform"/>
            <consortium name="The Broad Institute Genome Sequencing Center for Infectious Disease"/>
            <person name="Wu L."/>
            <person name="Ma J."/>
        </authorList>
    </citation>
    <scope>NUCLEOTIDE SEQUENCE [LARGE SCALE GENOMIC DNA]</scope>
    <source>
        <strain evidence="2">JCM 16703</strain>
    </source>
</reference>
<evidence type="ECO:0000313" key="1">
    <source>
        <dbReference type="EMBL" id="GAA4115880.1"/>
    </source>
</evidence>
<dbReference type="Proteomes" id="UP001501495">
    <property type="component" value="Unassembled WGS sequence"/>
</dbReference>
<organism evidence="1 2">
    <name type="scientific">Nocardioides fonticola</name>
    <dbReference type="NCBI Taxonomy" id="450363"/>
    <lineage>
        <taxon>Bacteria</taxon>
        <taxon>Bacillati</taxon>
        <taxon>Actinomycetota</taxon>
        <taxon>Actinomycetes</taxon>
        <taxon>Propionibacteriales</taxon>
        <taxon>Nocardioidaceae</taxon>
        <taxon>Nocardioides</taxon>
    </lineage>
</organism>
<accession>A0ABP7XGM8</accession>
<dbReference type="EMBL" id="BAAAZH010000012">
    <property type="protein sequence ID" value="GAA4115880.1"/>
    <property type="molecule type" value="Genomic_DNA"/>
</dbReference>
<proteinExistence type="predicted"/>
<dbReference type="RefSeq" id="WP_344732700.1">
    <property type="nucleotide sequence ID" value="NZ_BAAAZH010000012.1"/>
</dbReference>
<comment type="caution">
    <text evidence="1">The sequence shown here is derived from an EMBL/GenBank/DDBJ whole genome shotgun (WGS) entry which is preliminary data.</text>
</comment>
<evidence type="ECO:0000313" key="2">
    <source>
        <dbReference type="Proteomes" id="UP001501495"/>
    </source>
</evidence>
<name>A0ABP7XGM8_9ACTN</name>
<gene>
    <name evidence="1" type="ORF">GCM10022215_15140</name>
</gene>
<protein>
    <submittedName>
        <fullName evidence="1">Uncharacterized protein</fullName>
    </submittedName>
</protein>
<keyword evidence="2" id="KW-1185">Reference proteome</keyword>
<sequence>MYVRVSEAEAVEIGIDRLLDLVETHDTAVHISSPKGWVALVAYEKIEALVEAAEEMKGLLAAADDGATS</sequence>